<evidence type="ECO:0000256" key="1">
    <source>
        <dbReference type="SAM" id="MobiDB-lite"/>
    </source>
</evidence>
<feature type="domain" description="Mutator-like transposase" evidence="2">
    <location>
        <begin position="24"/>
        <end position="152"/>
    </location>
</feature>
<evidence type="ECO:0000259" key="2">
    <source>
        <dbReference type="Pfam" id="PF20700"/>
    </source>
</evidence>
<gene>
    <name evidence="3" type="ORF">C7M84_009245</name>
</gene>
<reference evidence="3 4" key="1">
    <citation type="submission" date="2018-04" db="EMBL/GenBank/DDBJ databases">
        <authorList>
            <person name="Zhang X."/>
            <person name="Yuan J."/>
            <person name="Li F."/>
            <person name="Xiang J."/>
        </authorList>
    </citation>
    <scope>NUCLEOTIDE SEQUENCE [LARGE SCALE GENOMIC DNA]</scope>
    <source>
        <tissue evidence="3">Muscle</tissue>
    </source>
</reference>
<evidence type="ECO:0000313" key="3">
    <source>
        <dbReference type="EMBL" id="ROT72372.1"/>
    </source>
</evidence>
<dbReference type="AlphaFoldDB" id="A0A423T7E9"/>
<evidence type="ECO:0000313" key="4">
    <source>
        <dbReference type="Proteomes" id="UP000283509"/>
    </source>
</evidence>
<dbReference type="EMBL" id="QCYY01002167">
    <property type="protein sequence ID" value="ROT72372.1"/>
    <property type="molecule type" value="Genomic_DNA"/>
</dbReference>
<feature type="compositionally biased region" description="Low complexity" evidence="1">
    <location>
        <begin position="520"/>
        <end position="545"/>
    </location>
</feature>
<reference evidence="3 4" key="2">
    <citation type="submission" date="2019-01" db="EMBL/GenBank/DDBJ databases">
        <title>The decoding of complex shrimp genome reveals the adaptation for benthos swimmer, frequently molting mechanism and breeding impact on genome.</title>
        <authorList>
            <person name="Sun Y."/>
            <person name="Gao Y."/>
            <person name="Yu Y."/>
        </authorList>
    </citation>
    <scope>NUCLEOTIDE SEQUENCE [LARGE SCALE GENOMIC DNA]</scope>
    <source>
        <tissue evidence="3">Muscle</tissue>
    </source>
</reference>
<organism evidence="3 4">
    <name type="scientific">Penaeus vannamei</name>
    <name type="common">Whiteleg shrimp</name>
    <name type="synonym">Litopenaeus vannamei</name>
    <dbReference type="NCBI Taxonomy" id="6689"/>
    <lineage>
        <taxon>Eukaryota</taxon>
        <taxon>Metazoa</taxon>
        <taxon>Ecdysozoa</taxon>
        <taxon>Arthropoda</taxon>
        <taxon>Crustacea</taxon>
        <taxon>Multicrustacea</taxon>
        <taxon>Malacostraca</taxon>
        <taxon>Eumalacostraca</taxon>
        <taxon>Eucarida</taxon>
        <taxon>Decapoda</taxon>
        <taxon>Dendrobranchiata</taxon>
        <taxon>Penaeoidea</taxon>
        <taxon>Penaeidae</taxon>
        <taxon>Penaeus</taxon>
    </lineage>
</organism>
<comment type="caution">
    <text evidence="3">The sequence shown here is derived from an EMBL/GenBank/DDBJ whole genome shotgun (WGS) entry which is preliminary data.</text>
</comment>
<sequence length="578" mass="65011">MEGHYTELMPIIHQTVTRYYCEELGVLPVDNIIPIEVSYDGTYAKRGFRSLHAMGYLVEVYTGYIIDMLVIGKCSVCPREARGMQVCPHGNYIGSSGGMEVQIAKILWGRSRDLGFEYKVMVADGDASTYNAIKDTYGRSSVVKEMCANHVAHVFSPHHHDFCPPGEGSWCKYQKALARGEDSSRAIQEPGIFSTFPLDARKEVEKIYSDLSDVTLLEKCQKGHTQNANESLHSKLWSKVAKHEYHGRDRFPRLVCDNLGSQFGKRGGLVAPFSGAIQEPGIFPTFPLDARKEVEKIYSDLSDVTLLEKCQKGYTQNANESLHSKLWSKFAKREYHGHERIVSLARVTTLDHNLGSEEGSWLRSLGVGTSDECLRPLPLPCPYSGPRPPPWPSPGSPQYRTVSASPVRHGNTALGRGGPPPCLSPRPRPFPCPFPGPRLIPHSFGESCLPWYHFFESRPARYLFIESRPLKYPRSKSRPTRYRLLRSRPPLYIGSRPRCFLPESRPPRYHLPGSRPPFFVPRSSPPRRYSGSASRPSRYARSGSRPPRRYSRSASRPPACLCPMPRTTAFSSSHDVSE</sequence>
<dbReference type="InterPro" id="IPR049012">
    <property type="entry name" value="Mutator_transp_dom"/>
</dbReference>
<proteinExistence type="predicted"/>
<feature type="compositionally biased region" description="Polar residues" evidence="1">
    <location>
        <begin position="568"/>
        <end position="578"/>
    </location>
</feature>
<accession>A0A423T7E9</accession>
<name>A0A423T7E9_PENVA</name>
<keyword evidence="4" id="KW-1185">Reference proteome</keyword>
<protein>
    <recommendedName>
        <fullName evidence="2">Mutator-like transposase domain-containing protein</fullName>
    </recommendedName>
</protein>
<feature type="region of interest" description="Disordered" evidence="1">
    <location>
        <begin position="504"/>
        <end position="578"/>
    </location>
</feature>
<dbReference type="Pfam" id="PF20700">
    <property type="entry name" value="Mutator"/>
    <property type="match status" value="1"/>
</dbReference>
<dbReference type="Proteomes" id="UP000283509">
    <property type="component" value="Unassembled WGS sequence"/>
</dbReference>